<dbReference type="GO" id="GO:0016740">
    <property type="term" value="F:transferase activity"/>
    <property type="evidence" value="ECO:0007669"/>
    <property type="project" value="UniProtKB-KW"/>
</dbReference>
<dbReference type="Proteomes" id="UP000316726">
    <property type="component" value="Chromosome 10"/>
</dbReference>
<accession>A0A5B8MS90</accession>
<keyword evidence="4" id="KW-0067">ATP-binding</keyword>
<keyword evidence="2" id="KW-0436">Ligase</keyword>
<dbReference type="AlphaFoldDB" id="A0A5B8MS90"/>
<dbReference type="InterPro" id="IPR027417">
    <property type="entry name" value="P-loop_NTPase"/>
</dbReference>
<evidence type="ECO:0000313" key="11">
    <source>
        <dbReference type="Proteomes" id="UP000316726"/>
    </source>
</evidence>
<evidence type="ECO:0000256" key="6">
    <source>
        <dbReference type="ARBA" id="ARBA00022962"/>
    </source>
</evidence>
<dbReference type="Gene3D" id="3.40.50.300">
    <property type="entry name" value="P-loop containing nucleotide triphosphate hydrolases"/>
    <property type="match status" value="1"/>
</dbReference>
<feature type="compositionally biased region" description="Basic and acidic residues" evidence="8">
    <location>
        <begin position="88"/>
        <end position="100"/>
    </location>
</feature>
<evidence type="ECO:0000256" key="7">
    <source>
        <dbReference type="SAM" id="Coils"/>
    </source>
</evidence>
<evidence type="ECO:0000259" key="9">
    <source>
        <dbReference type="PROSITE" id="PS50983"/>
    </source>
</evidence>
<proteinExistence type="predicted"/>
<gene>
    <name evidence="10" type="ORF">A3770_10p58410</name>
</gene>
<evidence type="ECO:0000256" key="1">
    <source>
        <dbReference type="ARBA" id="ARBA00001946"/>
    </source>
</evidence>
<feature type="region of interest" description="Disordered" evidence="8">
    <location>
        <begin position="853"/>
        <end position="872"/>
    </location>
</feature>
<dbReference type="SUPFAM" id="SSF52317">
    <property type="entry name" value="Class I glutamine amidotransferase-like"/>
    <property type="match status" value="1"/>
</dbReference>
<feature type="region of interest" description="Disordered" evidence="8">
    <location>
        <begin position="677"/>
        <end position="704"/>
    </location>
</feature>
<protein>
    <submittedName>
        <fullName evidence="10">CobB/CobQ glutamine amidotransferase</fullName>
    </submittedName>
</protein>
<evidence type="ECO:0000256" key="5">
    <source>
        <dbReference type="ARBA" id="ARBA00022842"/>
    </source>
</evidence>
<reference evidence="10 11" key="1">
    <citation type="submission" date="2018-07" db="EMBL/GenBank/DDBJ databases">
        <title>The complete nuclear genome of the prasinophyte Chloropicon primus (CCMP1205).</title>
        <authorList>
            <person name="Pombert J.-F."/>
            <person name="Otis C."/>
            <person name="Turmel M."/>
            <person name="Lemieux C."/>
        </authorList>
    </citation>
    <scope>NUCLEOTIDE SEQUENCE [LARGE SCALE GENOMIC DNA]</scope>
    <source>
        <strain evidence="10 11">CCMP1205</strain>
    </source>
</reference>
<dbReference type="PANTHER" id="PTHR43873:SF1">
    <property type="entry name" value="COBYRINATE A,C-DIAMIDE SYNTHASE"/>
    <property type="match status" value="1"/>
</dbReference>
<dbReference type="InterPro" id="IPR002491">
    <property type="entry name" value="ABC_transptr_periplasmic_BD"/>
</dbReference>
<evidence type="ECO:0000256" key="4">
    <source>
        <dbReference type="ARBA" id="ARBA00022840"/>
    </source>
</evidence>
<keyword evidence="10" id="KW-0808">Transferase</keyword>
<keyword evidence="6 10" id="KW-0315">Glutamine amidotransferase</keyword>
<comment type="cofactor">
    <cofactor evidence="1">
        <name>Mg(2+)</name>
        <dbReference type="ChEBI" id="CHEBI:18420"/>
    </cofactor>
</comment>
<dbReference type="CDD" id="cd03130">
    <property type="entry name" value="GATase1_CobB"/>
    <property type="match status" value="1"/>
</dbReference>
<keyword evidence="7" id="KW-0175">Coiled coil</keyword>
<organism evidence="10 11">
    <name type="scientific">Chloropicon primus</name>
    <dbReference type="NCBI Taxonomy" id="1764295"/>
    <lineage>
        <taxon>Eukaryota</taxon>
        <taxon>Viridiplantae</taxon>
        <taxon>Chlorophyta</taxon>
        <taxon>Chloropicophyceae</taxon>
        <taxon>Chloropicales</taxon>
        <taxon>Chloropicaceae</taxon>
        <taxon>Chloropicon</taxon>
    </lineage>
</organism>
<dbReference type="InterPro" id="IPR004484">
    <property type="entry name" value="CbiA/CobB_synth"/>
</dbReference>
<dbReference type="GO" id="GO:0042242">
    <property type="term" value="F:cobyrinic acid a,c-diamide synthase activity"/>
    <property type="evidence" value="ECO:0007669"/>
    <property type="project" value="InterPro"/>
</dbReference>
<dbReference type="InterPro" id="IPR029062">
    <property type="entry name" value="Class_I_gatase-like"/>
</dbReference>
<feature type="region of interest" description="Disordered" evidence="8">
    <location>
        <begin position="82"/>
        <end position="104"/>
    </location>
</feature>
<feature type="compositionally biased region" description="Polar residues" evidence="8">
    <location>
        <begin position="859"/>
        <end position="872"/>
    </location>
</feature>
<dbReference type="PROSITE" id="PS50983">
    <property type="entry name" value="FE_B12_PBP"/>
    <property type="match status" value="1"/>
</dbReference>
<evidence type="ECO:0000313" key="10">
    <source>
        <dbReference type="EMBL" id="QDZ23323.1"/>
    </source>
</evidence>
<dbReference type="SUPFAM" id="SSF53807">
    <property type="entry name" value="Helical backbone' metal receptor"/>
    <property type="match status" value="1"/>
</dbReference>
<sequence length="1155" mass="124985">MDEEVRCDLVLEGGVGDDVKVRLTPVTEASASSASAPSSPEARALLRLVEEKAELLRENDFLVAELAEAKVALAELKGSSDRSYASPRAEDTSPKVEERAGAGAHASTSGKLAGCLVVSGASSGVGKTTVASCISLALRRAGYLIQPFKVGPDFLDGKHLETFACAGGAASRPCVNLDGWLLGGREECIEAFHCAIRTKYEGETGDEPIVAVIEGCMGLYDGRDGSSELGSTAEIAKWLGAPVVLVLDCSAMSRSAAAQLRGFQLFDKDLNVPATVLNKVFMSGIDSIEVGSASEGEDFGALYMGSPHVQWLEQAIGKSAAILGAIPFWANMEIPERHLGLKYPSECRNFDCLESVSRNLLDPEQLLGIARSARIPGDQESERSERSFPEPIARIGVARDEAFCFYYHDNLLMLQENGAELVFFSPMNDSGLPKHLQAIYIGGGYPENFAAKLEENHRMREEIHAFAKCGGIIYAECGGLMYLSKSLEAAGEEGAQQYNMVGVFPFRTRMTPKANLGYVSVKTRGKNGLFPTEAVIRGQFFHFSEIVEERVIGGFHHSKKPSFGSGSLNQAFSLAMQDSDALSPCSYKEIYEVKLEGLSGDLQKVAKEGYNAKNVLASFVHLHFRSNPNLASHFAGVCSLVDADDLSNAIVRKLGDMHLKAESEVYMNPIYNNLKSASSGGSKNSSSDEGHSLPSGDDATQKSNGVSHQRCISCSNLPNQDFSDAGNVSKALSFNDAVPGKTKSISSERRRKSGLYKGKKGSISYADIEEFTLKSSMSHRPGGSDVSFITIPSELAICSLSPQATEMVCALGLEERLVAVTDLCDYPISIHQGRHVVSQSRLKFHNNSMVFGEGDHSQHGGSRSLGASPSAKQVDSKLSEMRGRKEIPFRLDVTWLSITRPGVVITQGTCKSCSPDSTSVVAEALTQAGLIDKSTKQPVGCSVLDLKAYILSDVFQHLIEIGTTCGVYDTAVQLVTSLRHRLRQVANVVSRAEHKPRVISFEGLSPLVLGGHWLPEMKSLAGGFDPLQEPGALAHRVNWQRVRACAPEILILTPCSSSPLETLSEVNILASMPGWWSIPAVYKGEVYIIDHAYFSRPGPRLVDGIELLAHIFHPNLVKLPSRQEASRDILKFTLKNGQRCNPKQLATHFQPYNLH</sequence>
<dbReference type="OrthoDB" id="549173at2759"/>
<feature type="domain" description="Fe/B12 periplasmic-binding" evidence="9">
    <location>
        <begin position="796"/>
        <end position="1116"/>
    </location>
</feature>
<dbReference type="SUPFAM" id="SSF52540">
    <property type="entry name" value="P-loop containing nucleoside triphosphate hydrolases"/>
    <property type="match status" value="1"/>
</dbReference>
<keyword evidence="5" id="KW-0460">Magnesium</keyword>
<evidence type="ECO:0000256" key="2">
    <source>
        <dbReference type="ARBA" id="ARBA00022598"/>
    </source>
</evidence>
<name>A0A5B8MS90_9CHLO</name>
<dbReference type="PANTHER" id="PTHR43873">
    <property type="entry name" value="COBYRINATE A,C-DIAMIDE SYNTHASE"/>
    <property type="match status" value="1"/>
</dbReference>
<dbReference type="Pfam" id="PF07685">
    <property type="entry name" value="GATase_3"/>
    <property type="match status" value="1"/>
</dbReference>
<dbReference type="InterPro" id="IPR011698">
    <property type="entry name" value="GATase_3"/>
</dbReference>
<dbReference type="EMBL" id="CP031043">
    <property type="protein sequence ID" value="QDZ23323.1"/>
    <property type="molecule type" value="Genomic_DNA"/>
</dbReference>
<keyword evidence="11" id="KW-1185">Reference proteome</keyword>
<feature type="coiled-coil region" evidence="7">
    <location>
        <begin position="45"/>
        <end position="72"/>
    </location>
</feature>
<evidence type="ECO:0000256" key="8">
    <source>
        <dbReference type="SAM" id="MobiDB-lite"/>
    </source>
</evidence>
<dbReference type="InterPro" id="IPR002586">
    <property type="entry name" value="CobQ/CobB/MinD/ParA_Nub-bd_dom"/>
</dbReference>
<dbReference type="STRING" id="1764295.A0A5B8MS90"/>
<dbReference type="PROSITE" id="PS51274">
    <property type="entry name" value="GATASE_COBBQ"/>
    <property type="match status" value="1"/>
</dbReference>
<evidence type="ECO:0000256" key="3">
    <source>
        <dbReference type="ARBA" id="ARBA00022741"/>
    </source>
</evidence>
<dbReference type="Gene3D" id="3.40.50.1980">
    <property type="entry name" value="Nitrogenase molybdenum iron protein domain"/>
    <property type="match status" value="2"/>
</dbReference>
<dbReference type="GO" id="GO:0005524">
    <property type="term" value="F:ATP binding"/>
    <property type="evidence" value="ECO:0007669"/>
    <property type="project" value="UniProtKB-KW"/>
</dbReference>
<keyword evidence="3" id="KW-0547">Nucleotide-binding</keyword>
<dbReference type="Gene3D" id="3.40.50.880">
    <property type="match status" value="1"/>
</dbReference>
<dbReference type="Pfam" id="PF01656">
    <property type="entry name" value="CbiA"/>
    <property type="match status" value="1"/>
</dbReference>